<reference evidence="9" key="3">
    <citation type="submission" date="2025-09" db="UniProtKB">
        <authorList>
            <consortium name="Ensembl"/>
        </authorList>
    </citation>
    <scope>IDENTIFICATION</scope>
</reference>
<dbReference type="InterPro" id="IPR026234">
    <property type="entry name" value="MRGPCRFAMILY"/>
</dbReference>
<evidence type="ECO:0000256" key="2">
    <source>
        <dbReference type="ARBA" id="ARBA00022692"/>
    </source>
</evidence>
<dbReference type="PANTHER" id="PTHR11334">
    <property type="entry name" value="MAS-RELATED G-PROTEIN COUPLED RECEPTOR"/>
    <property type="match status" value="1"/>
</dbReference>
<feature type="transmembrane region" description="Helical" evidence="8">
    <location>
        <begin position="178"/>
        <end position="202"/>
    </location>
</feature>
<evidence type="ECO:0008006" key="11">
    <source>
        <dbReference type="Google" id="ProtNLM"/>
    </source>
</evidence>
<reference evidence="9" key="2">
    <citation type="submission" date="2025-08" db="UniProtKB">
        <authorList>
            <consortium name="Ensembl"/>
        </authorList>
    </citation>
    <scope>IDENTIFICATION</scope>
</reference>
<dbReference type="RefSeq" id="XP_032918698.1">
    <property type="nucleotide sequence ID" value="XM_033062807.1"/>
</dbReference>
<evidence type="ECO:0000256" key="3">
    <source>
        <dbReference type="ARBA" id="ARBA00022989"/>
    </source>
</evidence>
<dbReference type="SUPFAM" id="SSF81321">
    <property type="entry name" value="Family A G protein-coupled receptor-like"/>
    <property type="match status" value="1"/>
</dbReference>
<dbReference type="GO" id="GO:0005886">
    <property type="term" value="C:plasma membrane"/>
    <property type="evidence" value="ECO:0007669"/>
    <property type="project" value="TreeGrafter"/>
</dbReference>
<evidence type="ECO:0000256" key="7">
    <source>
        <dbReference type="ARBA" id="ARBA00023224"/>
    </source>
</evidence>
<dbReference type="GeneID" id="116997728"/>
<feature type="transmembrane region" description="Helical" evidence="8">
    <location>
        <begin position="60"/>
        <end position="82"/>
    </location>
</feature>
<keyword evidence="2 8" id="KW-0812">Transmembrane</keyword>
<keyword evidence="4" id="KW-0297">G-protein coupled receptor</keyword>
<evidence type="ECO:0000256" key="5">
    <source>
        <dbReference type="ARBA" id="ARBA00023136"/>
    </source>
</evidence>
<reference evidence="9" key="1">
    <citation type="submission" date="2020-10" db="EMBL/GenBank/DDBJ databases">
        <title>Catharus ustulatus (Swainson's thrush) genome, bCatUst1, primary haplotype v2.</title>
        <authorList>
            <person name="Delmore K."/>
            <person name="Vafadar M."/>
            <person name="Formenti G."/>
            <person name="Chow W."/>
            <person name="Pelan S."/>
            <person name="Howe K."/>
            <person name="Rhie A."/>
            <person name="Mountcastle J."/>
            <person name="Haase B."/>
            <person name="Fedrigo O."/>
            <person name="Jarvis E.D."/>
        </authorList>
    </citation>
    <scope>NUCLEOTIDE SEQUENCE [LARGE SCALE GENOMIC DNA]</scope>
</reference>
<keyword evidence="6" id="KW-0675">Receptor</keyword>
<gene>
    <name evidence="9" type="primary">LOC116997728</name>
</gene>
<evidence type="ECO:0000313" key="9">
    <source>
        <dbReference type="Ensembl" id="ENSCUSP00005012931.1"/>
    </source>
</evidence>
<keyword evidence="3 8" id="KW-1133">Transmembrane helix</keyword>
<feature type="transmembrane region" description="Helical" evidence="8">
    <location>
        <begin position="27"/>
        <end position="51"/>
    </location>
</feature>
<protein>
    <recommendedName>
        <fullName evidence="11">Mas-related G-protein coupled receptor member H-like</fullName>
    </recommendedName>
</protein>
<accession>A0A8C3UIW9</accession>
<proteinExistence type="predicted"/>
<evidence type="ECO:0000313" key="10">
    <source>
        <dbReference type="Proteomes" id="UP000694563"/>
    </source>
</evidence>
<feature type="transmembrane region" description="Helical" evidence="8">
    <location>
        <begin position="148"/>
        <end position="166"/>
    </location>
</feature>
<keyword evidence="5 8" id="KW-0472">Membrane</keyword>
<dbReference type="Proteomes" id="UP000694563">
    <property type="component" value="Chromosome 6"/>
</dbReference>
<dbReference type="GO" id="GO:0004930">
    <property type="term" value="F:G protein-coupled receptor activity"/>
    <property type="evidence" value="ECO:0007669"/>
    <property type="project" value="UniProtKB-KW"/>
</dbReference>
<feature type="transmembrane region" description="Helical" evidence="8">
    <location>
        <begin position="217"/>
        <end position="236"/>
    </location>
</feature>
<feature type="transmembrane region" description="Helical" evidence="8">
    <location>
        <begin position="94"/>
        <end position="112"/>
    </location>
</feature>
<evidence type="ECO:0000256" key="1">
    <source>
        <dbReference type="ARBA" id="ARBA00004141"/>
    </source>
</evidence>
<evidence type="ECO:0000256" key="4">
    <source>
        <dbReference type="ARBA" id="ARBA00023040"/>
    </source>
</evidence>
<dbReference type="OrthoDB" id="9216983at2759"/>
<dbReference type="PANTHER" id="PTHR11334:SF68">
    <property type="entry name" value="G-PROTEIN COUPLED RECEPTORS FAMILY 1 PROFILE DOMAIN-CONTAINING PROTEIN-RELATED"/>
    <property type="match status" value="1"/>
</dbReference>
<name>A0A8C3UIW9_CATUS</name>
<comment type="subcellular location">
    <subcellularLocation>
        <location evidence="1">Membrane</location>
        <topology evidence="1">Multi-pass membrane protein</topology>
    </subcellularLocation>
</comment>
<organism evidence="9 10">
    <name type="scientific">Catharus ustulatus</name>
    <name type="common">Russet-backed thrush</name>
    <name type="synonym">Hylocichla ustulatus</name>
    <dbReference type="NCBI Taxonomy" id="91951"/>
    <lineage>
        <taxon>Eukaryota</taxon>
        <taxon>Metazoa</taxon>
        <taxon>Chordata</taxon>
        <taxon>Craniata</taxon>
        <taxon>Vertebrata</taxon>
        <taxon>Euteleostomi</taxon>
        <taxon>Archelosauria</taxon>
        <taxon>Archosauria</taxon>
        <taxon>Dinosauria</taxon>
        <taxon>Saurischia</taxon>
        <taxon>Theropoda</taxon>
        <taxon>Coelurosauria</taxon>
        <taxon>Aves</taxon>
        <taxon>Neognathae</taxon>
        <taxon>Neoaves</taxon>
        <taxon>Telluraves</taxon>
        <taxon>Australaves</taxon>
        <taxon>Passeriformes</taxon>
        <taxon>Turdidae</taxon>
        <taxon>Catharus</taxon>
    </lineage>
</organism>
<keyword evidence="7" id="KW-0807">Transducer</keyword>
<evidence type="ECO:0000256" key="8">
    <source>
        <dbReference type="SAM" id="Phobius"/>
    </source>
</evidence>
<dbReference type="Gene3D" id="1.20.1070.10">
    <property type="entry name" value="Rhodopsin 7-helix transmembrane proteins"/>
    <property type="match status" value="1"/>
</dbReference>
<evidence type="ECO:0000256" key="6">
    <source>
        <dbReference type="ARBA" id="ARBA00023170"/>
    </source>
</evidence>
<dbReference type="AlphaFoldDB" id="A0A8C3UIW9"/>
<keyword evidence="10" id="KW-1185">Reference proteome</keyword>
<dbReference type="Ensembl" id="ENSCUST00005013459.1">
    <property type="protein sequence ID" value="ENSCUSP00005012931.1"/>
    <property type="gene ID" value="ENSCUSG00005008314.1"/>
</dbReference>
<sequence>MEVTTVSPSPASPTEGHDLCETDVTNVAIHSVTLLICLCGLAGNGAVLWFLRLNNHNSGIFYLGVSDFLVLLFTVPSALLFLVEDLSCSPVLPFMYMSFLFQLSELSYYWGLYQLTRSRGAANMVDLCELCFGCNVPLRLWWVVNGVQYWAFFAVFTVIPTLNSLCQSHEQGQCRSALISVYTILLLLFAAPVAISSTINIIKAKCGSKNQQPQRRHIVVFITVLFILLLGICNFLQQLDYILVSTEVVFLLNCIHNSIKPFIYFLAGRCWSPCSMESLRLSLQRVFVEKKENPAVSNGANTDSVL</sequence>